<reference evidence="1" key="1">
    <citation type="submission" date="2022-09" db="EMBL/GenBank/DDBJ databases">
        <title>Fusarium specimens isolated from Avocado Roots.</title>
        <authorList>
            <person name="Stajich J."/>
            <person name="Roper C."/>
            <person name="Heimlech-Rivalta G."/>
        </authorList>
    </citation>
    <scope>NUCLEOTIDE SEQUENCE</scope>
    <source>
        <strain evidence="1">CF00136</strain>
    </source>
</reference>
<proteinExistence type="predicted"/>
<evidence type="ECO:0000313" key="1">
    <source>
        <dbReference type="EMBL" id="KAJ4246336.1"/>
    </source>
</evidence>
<dbReference type="OrthoDB" id="5074953at2759"/>
<organism evidence="1 2">
    <name type="scientific">Fusarium torreyae</name>
    <dbReference type="NCBI Taxonomy" id="1237075"/>
    <lineage>
        <taxon>Eukaryota</taxon>
        <taxon>Fungi</taxon>
        <taxon>Dikarya</taxon>
        <taxon>Ascomycota</taxon>
        <taxon>Pezizomycotina</taxon>
        <taxon>Sordariomycetes</taxon>
        <taxon>Hypocreomycetidae</taxon>
        <taxon>Hypocreales</taxon>
        <taxon>Nectriaceae</taxon>
        <taxon>Fusarium</taxon>
    </lineage>
</organism>
<accession>A0A9W8RNU6</accession>
<evidence type="ECO:0000313" key="2">
    <source>
        <dbReference type="Proteomes" id="UP001152049"/>
    </source>
</evidence>
<sequence>MSYDIRDIASPFGQTKVFMTLEPAEVGYGFVDNSQTLQLQRNPYGYKFKFITKCSLIPQFGITDWSPITIVLWNNGEKILQTQPTNSNIIGNGWVSFEEEFENRDATGDTTFSIGIETHGYGLNWHFDNIIVSGISCED</sequence>
<name>A0A9W8RNU6_9HYPO</name>
<dbReference type="AlphaFoldDB" id="A0A9W8RNU6"/>
<protein>
    <submittedName>
        <fullName evidence="1">Uncharacterized protein</fullName>
    </submittedName>
</protein>
<dbReference type="Proteomes" id="UP001152049">
    <property type="component" value="Unassembled WGS sequence"/>
</dbReference>
<comment type="caution">
    <text evidence="1">The sequence shown here is derived from an EMBL/GenBank/DDBJ whole genome shotgun (WGS) entry which is preliminary data.</text>
</comment>
<dbReference type="EMBL" id="JAOQAZ010000043">
    <property type="protein sequence ID" value="KAJ4246336.1"/>
    <property type="molecule type" value="Genomic_DNA"/>
</dbReference>
<gene>
    <name evidence="1" type="ORF">NW762_013687</name>
</gene>
<keyword evidence="2" id="KW-1185">Reference proteome</keyword>